<name>A0ABY7EHF5_MYAAR</name>
<sequence>MDTRNALQLTVVTFSSVISREVKRCVKGQEQNSVYHSPENQTKYVTGILQHSHDFIPNDRMEKDIETVMIGEEDSMMKSILAGGDGLGIEKWDANGKTRWRHTNREASGCSVLY</sequence>
<gene>
    <name evidence="1" type="ORF">MAR_021965</name>
</gene>
<accession>A0ABY7EHF5</accession>
<dbReference type="Proteomes" id="UP001164746">
    <property type="component" value="Chromosome 5"/>
</dbReference>
<evidence type="ECO:0000313" key="1">
    <source>
        <dbReference type="EMBL" id="WAR06596.1"/>
    </source>
</evidence>
<evidence type="ECO:0000313" key="2">
    <source>
        <dbReference type="Proteomes" id="UP001164746"/>
    </source>
</evidence>
<protein>
    <submittedName>
        <fullName evidence="1">Uncharacterized protein</fullName>
    </submittedName>
</protein>
<proteinExistence type="predicted"/>
<keyword evidence="2" id="KW-1185">Reference proteome</keyword>
<reference evidence="1" key="1">
    <citation type="submission" date="2022-11" db="EMBL/GenBank/DDBJ databases">
        <title>Centuries of genome instability and evolution in soft-shell clam transmissible cancer (bioRxiv).</title>
        <authorList>
            <person name="Hart S.F.M."/>
            <person name="Yonemitsu M.A."/>
            <person name="Giersch R.M."/>
            <person name="Beal B.F."/>
            <person name="Arriagada G."/>
            <person name="Davis B.W."/>
            <person name="Ostrander E.A."/>
            <person name="Goff S.P."/>
            <person name="Metzger M.J."/>
        </authorList>
    </citation>
    <scope>NUCLEOTIDE SEQUENCE</scope>
    <source>
        <strain evidence="1">MELC-2E11</strain>
        <tissue evidence="1">Siphon/mantle</tissue>
    </source>
</reference>
<dbReference type="EMBL" id="CP111016">
    <property type="protein sequence ID" value="WAR06596.1"/>
    <property type="molecule type" value="Genomic_DNA"/>
</dbReference>
<organism evidence="1 2">
    <name type="scientific">Mya arenaria</name>
    <name type="common">Soft-shell clam</name>
    <dbReference type="NCBI Taxonomy" id="6604"/>
    <lineage>
        <taxon>Eukaryota</taxon>
        <taxon>Metazoa</taxon>
        <taxon>Spiralia</taxon>
        <taxon>Lophotrochozoa</taxon>
        <taxon>Mollusca</taxon>
        <taxon>Bivalvia</taxon>
        <taxon>Autobranchia</taxon>
        <taxon>Heteroconchia</taxon>
        <taxon>Euheterodonta</taxon>
        <taxon>Imparidentia</taxon>
        <taxon>Neoheterodontei</taxon>
        <taxon>Myida</taxon>
        <taxon>Myoidea</taxon>
        <taxon>Myidae</taxon>
        <taxon>Mya</taxon>
    </lineage>
</organism>